<evidence type="ECO:0000313" key="3">
    <source>
        <dbReference type="EMBL" id="MBV7380099.1"/>
    </source>
</evidence>
<sequence>MIDGLIYYPDSRPGISRHRHGRGFTYRGPDGTTIARGPERKRLEAMAVPPAYERVWMSPRKNGHLLATGYDARERKQYRYHPEWTEARSRTKFDDLASFGRCLPAIRRRVARDLADDAGERDFALAACVALVDKLAIRVGDKSYATENGSYGATTLQRRHVRATKDGISLSFTAKGGQKVREKVDDKRLMKALEACRDLPGADLLTWLDDDGVAHGVSSHALNAYLSEASMCDGVTAKTFRTWAGTLAAFRLVEAGEANTIKSMSEAAAERLNNTVTVARNSYIHPDVIDLAGVEAPKLPKPARLPGLVAGEGALLAFLER</sequence>
<dbReference type="RefSeq" id="WP_218393291.1">
    <property type="nucleotide sequence ID" value="NZ_JAHUZE010000003.1"/>
</dbReference>
<reference evidence="3 4" key="1">
    <citation type="submission" date="2021-05" db="EMBL/GenBank/DDBJ databases">
        <title>Culturable bacteria isolated from Daya Bay.</title>
        <authorList>
            <person name="Zheng W."/>
            <person name="Yu S."/>
            <person name="Huang Y."/>
        </authorList>
    </citation>
    <scope>NUCLEOTIDE SEQUENCE [LARGE SCALE GENOMIC DNA]</scope>
    <source>
        <strain evidence="3 4">DP4N28-5</strain>
    </source>
</reference>
<feature type="domain" description="DNA topoisomerase IB N-terminal" evidence="2">
    <location>
        <begin position="23"/>
        <end position="71"/>
    </location>
</feature>
<feature type="domain" description="DNA topoisomerase I catalytic core eukaryotic-type" evidence="1">
    <location>
        <begin position="86"/>
        <end position="277"/>
    </location>
</feature>
<comment type="caution">
    <text evidence="3">The sequence shown here is derived from an EMBL/GenBank/DDBJ whole genome shotgun (WGS) entry which is preliminary data.</text>
</comment>
<proteinExistence type="predicted"/>
<keyword evidence="4" id="KW-1185">Reference proteome</keyword>
<protein>
    <submittedName>
        <fullName evidence="3">DNA topoisomerase IB</fullName>
    </submittedName>
</protein>
<dbReference type="InterPro" id="IPR013500">
    <property type="entry name" value="TopoI_cat_euk"/>
</dbReference>
<evidence type="ECO:0000313" key="4">
    <source>
        <dbReference type="Proteomes" id="UP000756530"/>
    </source>
</evidence>
<gene>
    <name evidence="3" type="ORF">KJP28_14300</name>
</gene>
<evidence type="ECO:0000259" key="2">
    <source>
        <dbReference type="Pfam" id="PF21338"/>
    </source>
</evidence>
<name>A0ABS6T4M6_9RHOB</name>
<dbReference type="Pfam" id="PF01028">
    <property type="entry name" value="Topoisom_I"/>
    <property type="match status" value="1"/>
</dbReference>
<dbReference type="Pfam" id="PF21338">
    <property type="entry name" value="Top1B_N_bact"/>
    <property type="match status" value="1"/>
</dbReference>
<evidence type="ECO:0000259" key="1">
    <source>
        <dbReference type="Pfam" id="PF01028"/>
    </source>
</evidence>
<accession>A0ABS6T4M6</accession>
<organism evidence="3 4">
    <name type="scientific">Maritimibacter dapengensis</name>
    <dbReference type="NCBI Taxonomy" id="2836868"/>
    <lineage>
        <taxon>Bacteria</taxon>
        <taxon>Pseudomonadati</taxon>
        <taxon>Pseudomonadota</taxon>
        <taxon>Alphaproteobacteria</taxon>
        <taxon>Rhodobacterales</taxon>
        <taxon>Roseobacteraceae</taxon>
        <taxon>Maritimibacter</taxon>
    </lineage>
</organism>
<dbReference type="InterPro" id="IPR049331">
    <property type="entry name" value="Top1B_N_bact"/>
</dbReference>
<dbReference type="Proteomes" id="UP000756530">
    <property type="component" value="Unassembled WGS sequence"/>
</dbReference>
<dbReference type="PROSITE" id="PS52038">
    <property type="entry name" value="TOPO_IB_2"/>
    <property type="match status" value="1"/>
</dbReference>
<dbReference type="EMBL" id="JAHUZE010000003">
    <property type="protein sequence ID" value="MBV7380099.1"/>
    <property type="molecule type" value="Genomic_DNA"/>
</dbReference>